<dbReference type="Proteomes" id="UP001265550">
    <property type="component" value="Unassembled WGS sequence"/>
</dbReference>
<evidence type="ECO:0000256" key="6">
    <source>
        <dbReference type="SAM" id="MobiDB-lite"/>
    </source>
</evidence>
<protein>
    <recommendedName>
        <fullName evidence="3">Large ribosomal RNA subunit accumulation protein YceD</fullName>
    </recommendedName>
    <alternativeName>
        <fullName evidence="5">23S rRNA accumulation protein YceD</fullName>
    </alternativeName>
</protein>
<organism evidence="7 8">
    <name type="scientific">Hydrogenophaga laconesensis</name>
    <dbReference type="NCBI Taxonomy" id="1805971"/>
    <lineage>
        <taxon>Bacteria</taxon>
        <taxon>Pseudomonadati</taxon>
        <taxon>Pseudomonadota</taxon>
        <taxon>Betaproteobacteria</taxon>
        <taxon>Burkholderiales</taxon>
        <taxon>Comamonadaceae</taxon>
        <taxon>Hydrogenophaga</taxon>
    </lineage>
</organism>
<dbReference type="PANTHER" id="PTHR38099:SF1">
    <property type="entry name" value="LARGE RIBOSOMAL RNA SUBUNIT ACCUMULATION PROTEIN YCED"/>
    <property type="match status" value="1"/>
</dbReference>
<dbReference type="PANTHER" id="PTHR38099">
    <property type="entry name" value="LARGE RIBOSOMAL RNA SUBUNIT ACCUMULATION PROTEIN YCED"/>
    <property type="match status" value="1"/>
</dbReference>
<keyword evidence="4" id="KW-0690">Ribosome biogenesis</keyword>
<evidence type="ECO:0000256" key="2">
    <source>
        <dbReference type="ARBA" id="ARBA00010740"/>
    </source>
</evidence>
<gene>
    <name evidence="7" type="ORF">J2X09_002571</name>
</gene>
<evidence type="ECO:0000256" key="3">
    <source>
        <dbReference type="ARBA" id="ARBA00015716"/>
    </source>
</evidence>
<evidence type="ECO:0000256" key="1">
    <source>
        <dbReference type="ARBA" id="ARBA00002868"/>
    </source>
</evidence>
<comment type="similarity">
    <text evidence="2">Belongs to the DUF177 domain family.</text>
</comment>
<sequence length="127" mass="13575">MRASTSGGPPDVWLQLEADALVSLTCQRCLAPVATPLVVDRWFRFVADEATAEAQDDGCEEDLLALEPRPNLLDVLEDELLMELPLVPMHEVCPASVLAGLSASADGGDQDAPPPRNPFAALAKLKK</sequence>
<dbReference type="InterPro" id="IPR003772">
    <property type="entry name" value="YceD"/>
</dbReference>
<keyword evidence="8" id="KW-1185">Reference proteome</keyword>
<dbReference type="Pfam" id="PF02620">
    <property type="entry name" value="YceD"/>
    <property type="match status" value="1"/>
</dbReference>
<dbReference type="InterPro" id="IPR039255">
    <property type="entry name" value="YceD_bac"/>
</dbReference>
<dbReference type="EMBL" id="JAVDWE010000006">
    <property type="protein sequence ID" value="MDR7094828.1"/>
    <property type="molecule type" value="Genomic_DNA"/>
</dbReference>
<comment type="function">
    <text evidence="1">Plays a role in synthesis, processing and/or stability of 23S rRNA.</text>
</comment>
<comment type="caution">
    <text evidence="7">The sequence shown here is derived from an EMBL/GenBank/DDBJ whole genome shotgun (WGS) entry which is preliminary data.</text>
</comment>
<evidence type="ECO:0000313" key="8">
    <source>
        <dbReference type="Proteomes" id="UP001265550"/>
    </source>
</evidence>
<name>A0ABU1VC86_9BURK</name>
<evidence type="ECO:0000256" key="5">
    <source>
        <dbReference type="ARBA" id="ARBA00031841"/>
    </source>
</evidence>
<proteinExistence type="inferred from homology"/>
<reference evidence="7 8" key="1">
    <citation type="submission" date="2023-07" db="EMBL/GenBank/DDBJ databases">
        <title>Sorghum-associated microbial communities from plants grown in Nebraska, USA.</title>
        <authorList>
            <person name="Schachtman D."/>
        </authorList>
    </citation>
    <scope>NUCLEOTIDE SEQUENCE [LARGE SCALE GENOMIC DNA]</scope>
    <source>
        <strain evidence="7 8">BE240</strain>
    </source>
</reference>
<evidence type="ECO:0000313" key="7">
    <source>
        <dbReference type="EMBL" id="MDR7094828.1"/>
    </source>
</evidence>
<feature type="region of interest" description="Disordered" evidence="6">
    <location>
        <begin position="103"/>
        <end position="127"/>
    </location>
</feature>
<evidence type="ECO:0000256" key="4">
    <source>
        <dbReference type="ARBA" id="ARBA00022517"/>
    </source>
</evidence>
<accession>A0ABU1VC86</accession>